<sequence length="102" mass="11141">MRIVPVKRGVGISFDDAKLPGMSGSIVEVKDAVVSTYDGDKLEVQGGAYLSPDAWLSTELELSRLRAQKEDLERKSYLVPGLIVGAALFGAAFGYWYAREDE</sequence>
<accession>A0A2W5VUX4</accession>
<proteinExistence type="predicted"/>
<comment type="caution">
    <text evidence="2">The sequence shown here is derived from an EMBL/GenBank/DDBJ whole genome shotgun (WGS) entry which is preliminary data.</text>
</comment>
<evidence type="ECO:0000313" key="2">
    <source>
        <dbReference type="EMBL" id="PZR14381.1"/>
    </source>
</evidence>
<gene>
    <name evidence="2" type="ORF">DI536_09975</name>
</gene>
<keyword evidence="1" id="KW-0812">Transmembrane</keyword>
<organism evidence="2 3">
    <name type="scientific">Archangium gephyra</name>
    <dbReference type="NCBI Taxonomy" id="48"/>
    <lineage>
        <taxon>Bacteria</taxon>
        <taxon>Pseudomonadati</taxon>
        <taxon>Myxococcota</taxon>
        <taxon>Myxococcia</taxon>
        <taxon>Myxococcales</taxon>
        <taxon>Cystobacterineae</taxon>
        <taxon>Archangiaceae</taxon>
        <taxon>Archangium</taxon>
    </lineage>
</organism>
<protein>
    <submittedName>
        <fullName evidence="2">Uncharacterized protein</fullName>
    </submittedName>
</protein>
<dbReference type="AlphaFoldDB" id="A0A2W5VUX4"/>
<evidence type="ECO:0000313" key="3">
    <source>
        <dbReference type="Proteomes" id="UP000249061"/>
    </source>
</evidence>
<reference evidence="2 3" key="1">
    <citation type="submission" date="2017-08" db="EMBL/GenBank/DDBJ databases">
        <title>Infants hospitalized years apart are colonized by the same room-sourced microbial strains.</title>
        <authorList>
            <person name="Brooks B."/>
            <person name="Olm M.R."/>
            <person name="Firek B.A."/>
            <person name="Baker R."/>
            <person name="Thomas B.C."/>
            <person name="Morowitz M.J."/>
            <person name="Banfield J.F."/>
        </authorList>
    </citation>
    <scope>NUCLEOTIDE SEQUENCE [LARGE SCALE GENOMIC DNA]</scope>
    <source>
        <strain evidence="2">S2_003_000_R2_14</strain>
    </source>
</reference>
<dbReference type="Proteomes" id="UP000249061">
    <property type="component" value="Unassembled WGS sequence"/>
</dbReference>
<dbReference type="EMBL" id="QFQP01000007">
    <property type="protein sequence ID" value="PZR14381.1"/>
    <property type="molecule type" value="Genomic_DNA"/>
</dbReference>
<name>A0A2W5VUX4_9BACT</name>
<feature type="transmembrane region" description="Helical" evidence="1">
    <location>
        <begin position="77"/>
        <end position="98"/>
    </location>
</feature>
<keyword evidence="1" id="KW-1133">Transmembrane helix</keyword>
<evidence type="ECO:0000256" key="1">
    <source>
        <dbReference type="SAM" id="Phobius"/>
    </source>
</evidence>
<keyword evidence="1" id="KW-0472">Membrane</keyword>